<name>A0AAN8S3N2_POLSC</name>
<reference evidence="5 6" key="1">
    <citation type="submission" date="2023-10" db="EMBL/GenBank/DDBJ databases">
        <title>Genomes of two closely related lineages of the louse Polyplax serrata with different host specificities.</title>
        <authorList>
            <person name="Martinu J."/>
            <person name="Tarabai H."/>
            <person name="Stefka J."/>
            <person name="Hypsa V."/>
        </authorList>
    </citation>
    <scope>NUCLEOTIDE SEQUENCE [LARGE SCALE GENOMIC DNA]</scope>
    <source>
        <strain evidence="5">HR10_N</strain>
    </source>
</reference>
<dbReference type="InterPro" id="IPR024861">
    <property type="entry name" value="Donson"/>
</dbReference>
<dbReference type="AlphaFoldDB" id="A0AAN8S3N2"/>
<organism evidence="5 6">
    <name type="scientific">Polyplax serrata</name>
    <name type="common">Common mouse louse</name>
    <dbReference type="NCBI Taxonomy" id="468196"/>
    <lineage>
        <taxon>Eukaryota</taxon>
        <taxon>Metazoa</taxon>
        <taxon>Ecdysozoa</taxon>
        <taxon>Arthropoda</taxon>
        <taxon>Hexapoda</taxon>
        <taxon>Insecta</taxon>
        <taxon>Pterygota</taxon>
        <taxon>Neoptera</taxon>
        <taxon>Paraneoptera</taxon>
        <taxon>Psocodea</taxon>
        <taxon>Troctomorpha</taxon>
        <taxon>Phthiraptera</taxon>
        <taxon>Anoplura</taxon>
        <taxon>Polyplacidae</taxon>
        <taxon>Polyplax</taxon>
    </lineage>
</organism>
<dbReference type="Proteomes" id="UP001372834">
    <property type="component" value="Unassembled WGS sequence"/>
</dbReference>
<comment type="caution">
    <text evidence="5">The sequence shown here is derived from an EMBL/GenBank/DDBJ whole genome shotgun (WGS) entry which is preliminary data.</text>
</comment>
<dbReference type="EMBL" id="JAWJWE010000039">
    <property type="protein sequence ID" value="KAK6621094.1"/>
    <property type="molecule type" value="Genomic_DNA"/>
</dbReference>
<comment type="subcellular location">
    <subcellularLocation>
        <location evidence="1">Nucleus</location>
    </subcellularLocation>
</comment>
<protein>
    <submittedName>
        <fullName evidence="5">Uncharacterized protein</fullName>
    </submittedName>
</protein>
<accession>A0AAN8S3N2</accession>
<comment type="similarity">
    <text evidence="4">Belongs to the DONSON family.</text>
</comment>
<dbReference type="GO" id="GO:0005634">
    <property type="term" value="C:nucleus"/>
    <property type="evidence" value="ECO:0007669"/>
    <property type="project" value="UniProtKB-SubCell"/>
</dbReference>
<proteinExistence type="inferred from homology"/>
<dbReference type="PANTHER" id="PTHR12972">
    <property type="entry name" value="DOWNSTREAM NEIGHBOR OF SON"/>
    <property type="match status" value="1"/>
</dbReference>
<dbReference type="GO" id="GO:0033260">
    <property type="term" value="P:nuclear DNA replication"/>
    <property type="evidence" value="ECO:0007669"/>
    <property type="project" value="TreeGrafter"/>
</dbReference>
<evidence type="ECO:0000256" key="2">
    <source>
        <dbReference type="ARBA" id="ARBA00022473"/>
    </source>
</evidence>
<evidence type="ECO:0000313" key="5">
    <source>
        <dbReference type="EMBL" id="KAK6621094.1"/>
    </source>
</evidence>
<dbReference type="PANTHER" id="PTHR12972:SF0">
    <property type="entry name" value="PROTEIN DOWNSTREAM NEIGHBOR OF SON"/>
    <property type="match status" value="1"/>
</dbReference>
<evidence type="ECO:0000256" key="4">
    <source>
        <dbReference type="ARBA" id="ARBA00025806"/>
    </source>
</evidence>
<evidence type="ECO:0000256" key="1">
    <source>
        <dbReference type="ARBA" id="ARBA00004123"/>
    </source>
</evidence>
<keyword evidence="2" id="KW-0217">Developmental protein</keyword>
<keyword evidence="3" id="KW-0539">Nucleus</keyword>
<gene>
    <name evidence="5" type="ORF">RUM43_011400</name>
</gene>
<evidence type="ECO:0000313" key="6">
    <source>
        <dbReference type="Proteomes" id="UP001372834"/>
    </source>
</evidence>
<sequence>MDANEIVETTSPKWKRPDEVMKYYKLKQKKRVLSSRMSGNDNVTGMFSHSSNSGDSFEFPAAKRRNPFAISCENKTVCKTVETTDESGVETDISSDSTIFLLLNNTEKRKAPQGVPRSFANILQILNRNQEAKECTDATPKPVMKIQKDGLTIPIDWSIKSKLRIMSPRSFSWSGTLKTCEEACSITGFVRCLDACDSEKILGRNTQLDVTTNAKFHQCCLYWQHPSIPWLTLFPRNTNEKINPQLLATQLTMSSSLVTEWTSAFKSLYQLVRVNKCPYFYVIANHFSCLFRAAGMSGIPEIHAMITPTTRGFRKLLDDEGIVYTMPLKRKRLSTEIPKNSENTPMPENEELSGDEDWLEALAVDAQQIKRFTNSQKSIDRAREKRIDGSDESLVLVRGMEIQSFFNVLVNCKSCVATTGPYTGVPPTLLAPTAFLHGTLKSCKIRDSMVQVEGNLFHSIQVDGPVLPHGLRQMSSLLNKDRIQYSISVSTAKQMTGFTQTSKQFQETDEQRMTSTVFFKENLAECGLSESLLNVFCDPNPEMYDIIESVKPVKFDV</sequence>
<dbReference type="PRINTS" id="PR02064">
    <property type="entry name" value="DONSON"/>
</dbReference>
<evidence type="ECO:0000256" key="3">
    <source>
        <dbReference type="ARBA" id="ARBA00023242"/>
    </source>
</evidence>